<protein>
    <recommendedName>
        <fullName evidence="2">1-phosphatidylinositol-4-phosphate 5-kinase</fullName>
        <ecNumber evidence="2">2.7.1.68</ecNumber>
    </recommendedName>
    <alternativeName>
        <fullName evidence="10">1-phosphatidylinositol 4-phosphate kinase</fullName>
    </alternativeName>
    <alternativeName>
        <fullName evidence="8">Diphosphoinositide kinase</fullName>
    </alternativeName>
    <alternativeName>
        <fullName evidence="9">PIP5K</fullName>
    </alternativeName>
</protein>
<organism evidence="14 15">
    <name type="scientific">Protomyces lactucae-debilis</name>
    <dbReference type="NCBI Taxonomy" id="2754530"/>
    <lineage>
        <taxon>Eukaryota</taxon>
        <taxon>Fungi</taxon>
        <taxon>Dikarya</taxon>
        <taxon>Ascomycota</taxon>
        <taxon>Taphrinomycotina</taxon>
        <taxon>Taphrinomycetes</taxon>
        <taxon>Taphrinales</taxon>
        <taxon>Protomycetaceae</taxon>
        <taxon>Protomyces</taxon>
    </lineage>
</organism>
<feature type="compositionally biased region" description="Polar residues" evidence="12">
    <location>
        <begin position="345"/>
        <end position="354"/>
    </location>
</feature>
<dbReference type="Gene3D" id="3.30.810.10">
    <property type="entry name" value="2-Layer Sandwich"/>
    <property type="match status" value="2"/>
</dbReference>
<evidence type="ECO:0000256" key="1">
    <source>
        <dbReference type="ARBA" id="ARBA00000444"/>
    </source>
</evidence>
<evidence type="ECO:0000256" key="8">
    <source>
        <dbReference type="ARBA" id="ARBA00078403"/>
    </source>
</evidence>
<dbReference type="GeneID" id="63787736"/>
<dbReference type="GO" id="GO:0016308">
    <property type="term" value="F:1-phosphatidylinositol-4-phosphate 5-kinase activity"/>
    <property type="evidence" value="ECO:0007669"/>
    <property type="project" value="UniProtKB-EC"/>
</dbReference>
<keyword evidence="7 11" id="KW-0067">ATP-binding</keyword>
<dbReference type="PANTHER" id="PTHR23086">
    <property type="entry name" value="PHOSPHATIDYLINOSITOL-4-PHOSPHATE 5-KINASE"/>
    <property type="match status" value="1"/>
</dbReference>
<sequence>MDARQGKSSMIRRSNSMSSSSHRRRTRSIDSSQFQADEVPLDEDAARWAEVIRQRRLSKRKKVEDEDAVMVGTRVSEGHTNWVTAYNMLTGIRVATSRCNAKVDRELTDMDFAARHKLTFDLAGNELTPSARYDFKFKDYAPWVFRHLRAEFCIDPADYLMSLTGKYILSELGSPGKSGSFFYFSRDYRFIIKTLHHAEHKFLRRILRQYYDHVKKYPNTMISQFYGLHRVKTSFGKKIHFVVMNNLFPPHMDIHATYDLKGSTVGRIFSEESKKKNPRGTLKDLNWLGNDERLKLPSAKRPAFVEQLEADVKLLAQLGIMDYSLLLGIHRMKEAAAFSPPTSPLALQNDSSNGAPLVRTPSVSGQAYRRRDLRRMVTPQGSPITLGQLNAHGPPGPHTRTNNVAGIDRQLQAPPLTAIASESDIGIVHSEGMRHNLFYQFEGGIRSENCDGTPGDVVYYLGIIDLLTRYGTRKHLEHFFKGLGKPAEYKKQISAVPPQDYAKRFRDFISAMTKKPNEIKEGRLKRTPSAVALDSAMRELEREHADEHSQAAGPVMSPVLQRNPDIILPVLEEGAPQSPTTQAGPKSPTSSKRRSQELAAPGARNSNDDDETQKELYLNDKPKVVGNSPSVRTEADVSGGTDSHDSGLASSLDCLPEVPEEPSRESSIKRPTKEALRILTPASPPTALELAPALERDPRLSTETLTNGKTLLATYELNDSNVVQQPTPPRTQATSPALSSKRVSNKSPIKAARRQGMLMEKADIAYEDEGFEDGAVMSPRPTKTILST</sequence>
<dbReference type="SUPFAM" id="SSF56104">
    <property type="entry name" value="SAICAR synthase-like"/>
    <property type="match status" value="1"/>
</dbReference>
<dbReference type="InterPro" id="IPR023610">
    <property type="entry name" value="PInositol-4/5-P-5/4-kinase"/>
</dbReference>
<evidence type="ECO:0000256" key="2">
    <source>
        <dbReference type="ARBA" id="ARBA00012172"/>
    </source>
</evidence>
<evidence type="ECO:0000256" key="5">
    <source>
        <dbReference type="ARBA" id="ARBA00022741"/>
    </source>
</evidence>
<dbReference type="Gene3D" id="3.30.800.10">
    <property type="entry name" value="Phosphatidylinositol Phosphate Kinase II Beta"/>
    <property type="match status" value="1"/>
</dbReference>
<feature type="region of interest" description="Disordered" evidence="12">
    <location>
        <begin position="1"/>
        <end position="36"/>
    </location>
</feature>
<accession>A0A1Y2FM94</accession>
<evidence type="ECO:0000256" key="7">
    <source>
        <dbReference type="ARBA" id="ARBA00022840"/>
    </source>
</evidence>
<dbReference type="FunFam" id="3.30.800.10:FF:000009">
    <property type="entry name" value="Phosphatidylinositol 4-phosphate 5-kinase its3"/>
    <property type="match status" value="1"/>
</dbReference>
<dbReference type="EC" id="2.7.1.68" evidence="2"/>
<dbReference type="OrthoDB" id="20783at2759"/>
<dbReference type="PROSITE" id="PS51455">
    <property type="entry name" value="PIPK"/>
    <property type="match status" value="1"/>
</dbReference>
<feature type="region of interest" description="Disordered" evidence="12">
    <location>
        <begin position="573"/>
        <end position="674"/>
    </location>
</feature>
<dbReference type="GO" id="GO:0046854">
    <property type="term" value="P:phosphatidylinositol phosphate biosynthetic process"/>
    <property type="evidence" value="ECO:0007669"/>
    <property type="project" value="UniProtKB-ARBA"/>
</dbReference>
<feature type="compositionally biased region" description="Basic and acidic residues" evidence="12">
    <location>
        <begin position="613"/>
        <end position="623"/>
    </location>
</feature>
<evidence type="ECO:0000256" key="3">
    <source>
        <dbReference type="ARBA" id="ARBA00022553"/>
    </source>
</evidence>
<dbReference type="SMART" id="SM00330">
    <property type="entry name" value="PIPKc"/>
    <property type="match status" value="1"/>
</dbReference>
<feature type="compositionally biased region" description="Basic and acidic residues" evidence="12">
    <location>
        <begin position="661"/>
        <end position="674"/>
    </location>
</feature>
<keyword evidence="5 11" id="KW-0547">Nucleotide-binding</keyword>
<feature type="compositionally biased region" description="Polar residues" evidence="12">
    <location>
        <begin position="720"/>
        <end position="747"/>
    </location>
</feature>
<dbReference type="RefSeq" id="XP_040726190.1">
    <property type="nucleotide sequence ID" value="XM_040871137.1"/>
</dbReference>
<feature type="region of interest" description="Disordered" evidence="12">
    <location>
        <begin position="720"/>
        <end position="756"/>
    </location>
</feature>
<feature type="domain" description="PIPK" evidence="13">
    <location>
        <begin position="78"/>
        <end position="513"/>
    </location>
</feature>
<dbReference type="InterPro" id="IPR027483">
    <property type="entry name" value="PInositol-4-P-4/5-kinase_C_sf"/>
</dbReference>
<dbReference type="STRING" id="56484.A0A1Y2FM94"/>
<evidence type="ECO:0000259" key="13">
    <source>
        <dbReference type="PROSITE" id="PS51455"/>
    </source>
</evidence>
<dbReference type="GO" id="GO:0005886">
    <property type="term" value="C:plasma membrane"/>
    <property type="evidence" value="ECO:0007669"/>
    <property type="project" value="TreeGrafter"/>
</dbReference>
<evidence type="ECO:0000256" key="12">
    <source>
        <dbReference type="SAM" id="MobiDB-lite"/>
    </source>
</evidence>
<gene>
    <name evidence="14" type="ORF">BCR37DRAFT_392344</name>
</gene>
<dbReference type="InterPro" id="IPR027484">
    <property type="entry name" value="PInositol-4-P-5-kinase_N"/>
</dbReference>
<dbReference type="Proteomes" id="UP000193685">
    <property type="component" value="Unassembled WGS sequence"/>
</dbReference>
<dbReference type="AlphaFoldDB" id="A0A1Y2FM94"/>
<evidence type="ECO:0000313" key="15">
    <source>
        <dbReference type="Proteomes" id="UP000193685"/>
    </source>
</evidence>
<name>A0A1Y2FM94_PROLT</name>
<reference evidence="14 15" key="1">
    <citation type="submission" date="2016-07" db="EMBL/GenBank/DDBJ databases">
        <title>Pervasive Adenine N6-methylation of Active Genes in Fungi.</title>
        <authorList>
            <consortium name="DOE Joint Genome Institute"/>
            <person name="Mondo S.J."/>
            <person name="Dannebaum R.O."/>
            <person name="Kuo R.C."/>
            <person name="Labutti K."/>
            <person name="Haridas S."/>
            <person name="Kuo A."/>
            <person name="Salamov A."/>
            <person name="Ahrendt S.R."/>
            <person name="Lipzen A."/>
            <person name="Sullivan W."/>
            <person name="Andreopoulos W.B."/>
            <person name="Clum A."/>
            <person name="Lindquist E."/>
            <person name="Daum C."/>
            <person name="Ramamoorthy G.K."/>
            <person name="Gryganskyi A."/>
            <person name="Culley D."/>
            <person name="Magnuson J.K."/>
            <person name="James T.Y."/>
            <person name="O'Malley M.A."/>
            <person name="Stajich J.E."/>
            <person name="Spatafora J.W."/>
            <person name="Visel A."/>
            <person name="Grigoriev I.V."/>
        </authorList>
    </citation>
    <scope>NUCLEOTIDE SEQUENCE [LARGE SCALE GENOMIC DNA]</scope>
    <source>
        <strain evidence="14 15">12-1054</strain>
    </source>
</reference>
<evidence type="ECO:0000256" key="11">
    <source>
        <dbReference type="PROSITE-ProRule" id="PRU00781"/>
    </source>
</evidence>
<feature type="compositionally biased region" description="Polar residues" evidence="12">
    <location>
        <begin position="577"/>
        <end position="590"/>
    </location>
</feature>
<keyword evidence="15" id="KW-1185">Reference proteome</keyword>
<keyword evidence="6 11" id="KW-0418">Kinase</keyword>
<dbReference type="InterPro" id="IPR002498">
    <property type="entry name" value="PInositol-4-P-4/5-kinase_core"/>
</dbReference>
<proteinExistence type="predicted"/>
<evidence type="ECO:0000313" key="14">
    <source>
        <dbReference type="EMBL" id="ORY83895.1"/>
    </source>
</evidence>
<feature type="region of interest" description="Disordered" evidence="12">
    <location>
        <begin position="341"/>
        <end position="402"/>
    </location>
</feature>
<dbReference type="Pfam" id="PF01504">
    <property type="entry name" value="PIP5K"/>
    <property type="match status" value="1"/>
</dbReference>
<comment type="catalytic activity">
    <reaction evidence="1">
        <text>a 1,2-diacyl-sn-glycero-3-phospho-(1D-myo-inositol 4-phosphate) + ATP = a 1,2-diacyl-sn-glycero-3-phospho-(1D-myo-inositol-4,5-bisphosphate) + ADP + H(+)</text>
        <dbReference type="Rhea" id="RHEA:14425"/>
        <dbReference type="ChEBI" id="CHEBI:15378"/>
        <dbReference type="ChEBI" id="CHEBI:30616"/>
        <dbReference type="ChEBI" id="CHEBI:58178"/>
        <dbReference type="ChEBI" id="CHEBI:58456"/>
        <dbReference type="ChEBI" id="CHEBI:456216"/>
        <dbReference type="EC" id="2.7.1.68"/>
    </reaction>
</comment>
<feature type="compositionally biased region" description="Polar residues" evidence="12">
    <location>
        <begin position="379"/>
        <end position="388"/>
    </location>
</feature>
<dbReference type="GO" id="GO:0005524">
    <property type="term" value="F:ATP binding"/>
    <property type="evidence" value="ECO:0007669"/>
    <property type="project" value="UniProtKB-UniRule"/>
</dbReference>
<evidence type="ECO:0000256" key="4">
    <source>
        <dbReference type="ARBA" id="ARBA00022679"/>
    </source>
</evidence>
<feature type="compositionally biased region" description="Low complexity" evidence="12">
    <location>
        <begin position="8"/>
        <end position="20"/>
    </location>
</feature>
<evidence type="ECO:0000256" key="9">
    <source>
        <dbReference type="ARBA" id="ARBA00080374"/>
    </source>
</evidence>
<evidence type="ECO:0000256" key="10">
    <source>
        <dbReference type="ARBA" id="ARBA00082306"/>
    </source>
</evidence>
<feature type="compositionally biased region" description="Basic and acidic residues" evidence="12">
    <location>
        <begin position="539"/>
        <end position="549"/>
    </location>
</feature>
<feature type="region of interest" description="Disordered" evidence="12">
    <location>
        <begin position="539"/>
        <end position="560"/>
    </location>
</feature>
<evidence type="ECO:0000256" key="6">
    <source>
        <dbReference type="ARBA" id="ARBA00022777"/>
    </source>
</evidence>
<comment type="caution">
    <text evidence="14">The sequence shown here is derived from an EMBL/GenBank/DDBJ whole genome shotgun (WGS) entry which is preliminary data.</text>
</comment>
<keyword evidence="3" id="KW-0597">Phosphoprotein</keyword>
<dbReference type="EMBL" id="MCFI01000007">
    <property type="protein sequence ID" value="ORY83895.1"/>
    <property type="molecule type" value="Genomic_DNA"/>
</dbReference>
<keyword evidence="4 11" id="KW-0808">Transferase</keyword>
<dbReference type="CDD" id="cd17303">
    <property type="entry name" value="PIPKc_PIP5K_yeast_like"/>
    <property type="match status" value="1"/>
</dbReference>
<dbReference type="PANTHER" id="PTHR23086:SF8">
    <property type="entry name" value="PHOSPHATIDYLINOSITOL 5-PHOSPHATE 4-KINASE, ISOFORM A"/>
    <property type="match status" value="1"/>
</dbReference>